<evidence type="ECO:0000256" key="1">
    <source>
        <dbReference type="ARBA" id="ARBA00022448"/>
    </source>
</evidence>
<dbReference type="EMBL" id="FQZV01000004">
    <property type="protein sequence ID" value="SHI63223.1"/>
    <property type="molecule type" value="Genomic_DNA"/>
</dbReference>
<evidence type="ECO:0000256" key="6">
    <source>
        <dbReference type="PIRSR" id="PIRSR000699-2"/>
    </source>
</evidence>
<dbReference type="InterPro" id="IPR003188">
    <property type="entry name" value="PTS_IIA_lac/cel"/>
</dbReference>
<evidence type="ECO:0000256" key="4">
    <source>
        <dbReference type="ARBA" id="ARBA00022683"/>
    </source>
</evidence>
<feature type="modified residue" description="Phosphohistidine; by HPr" evidence="7">
    <location>
        <position position="75"/>
    </location>
</feature>
<feature type="binding site" evidence="6">
    <location>
        <position position="78"/>
    </location>
    <ligand>
        <name>Mg(2+)</name>
        <dbReference type="ChEBI" id="CHEBI:18420"/>
        <note>ligand shared between all trimeric partners</note>
    </ligand>
</feature>
<evidence type="ECO:0000313" key="9">
    <source>
        <dbReference type="Proteomes" id="UP000184536"/>
    </source>
</evidence>
<dbReference type="PROSITE" id="PS51095">
    <property type="entry name" value="PTS_EIIA_TYPE_3"/>
    <property type="match status" value="1"/>
</dbReference>
<dbReference type="PANTHER" id="PTHR34382">
    <property type="entry name" value="PTS SYSTEM N,N'-DIACETYLCHITOBIOSE-SPECIFIC EIIA COMPONENT"/>
    <property type="match status" value="1"/>
</dbReference>
<keyword evidence="1" id="KW-0813">Transport</keyword>
<keyword evidence="4" id="KW-0598">Phosphotransferase system</keyword>
<accession>A0A1M6CQR4</accession>
<dbReference type="InterPro" id="IPR036542">
    <property type="entry name" value="PTS_IIA_lac/cel_sf"/>
</dbReference>
<dbReference type="AlphaFoldDB" id="A0A1M6CQR4"/>
<protein>
    <submittedName>
        <fullName evidence="8">PTS system, cellobiose-specific IIA component</fullName>
    </submittedName>
</protein>
<name>A0A1M6CQR4_9FIRM</name>
<evidence type="ECO:0000256" key="3">
    <source>
        <dbReference type="ARBA" id="ARBA00022679"/>
    </source>
</evidence>
<evidence type="ECO:0000256" key="7">
    <source>
        <dbReference type="PROSITE-ProRule" id="PRU00418"/>
    </source>
</evidence>
<dbReference type="GO" id="GO:0046872">
    <property type="term" value="F:metal ion binding"/>
    <property type="evidence" value="ECO:0007669"/>
    <property type="project" value="UniProtKB-KW"/>
</dbReference>
<dbReference type="Pfam" id="PF02255">
    <property type="entry name" value="PTS_IIA"/>
    <property type="match status" value="1"/>
</dbReference>
<dbReference type="Proteomes" id="UP000184536">
    <property type="component" value="Unassembled WGS sequence"/>
</dbReference>
<keyword evidence="2" id="KW-0762">Sugar transport</keyword>
<comment type="cofactor">
    <cofactor evidence="6">
        <name>Mg(2+)</name>
        <dbReference type="ChEBI" id="CHEBI:18420"/>
    </cofactor>
    <text evidence="6">Binds 1 Mg(2+) ion per trimer.</text>
</comment>
<dbReference type="CDD" id="cd00215">
    <property type="entry name" value="PTS_IIA_lac"/>
    <property type="match status" value="1"/>
</dbReference>
<dbReference type="GO" id="GO:0016740">
    <property type="term" value="F:transferase activity"/>
    <property type="evidence" value="ECO:0007669"/>
    <property type="project" value="UniProtKB-KW"/>
</dbReference>
<organism evidence="8 9">
    <name type="scientific">Geosporobacter subterraneus DSM 17957</name>
    <dbReference type="NCBI Taxonomy" id="1121919"/>
    <lineage>
        <taxon>Bacteria</taxon>
        <taxon>Bacillati</taxon>
        <taxon>Bacillota</taxon>
        <taxon>Clostridia</taxon>
        <taxon>Peptostreptococcales</taxon>
        <taxon>Thermotaleaceae</taxon>
        <taxon>Geosporobacter</taxon>
    </lineage>
</organism>
<keyword evidence="6" id="KW-0479">Metal-binding</keyword>
<reference evidence="9" key="1">
    <citation type="submission" date="2016-11" db="EMBL/GenBank/DDBJ databases">
        <authorList>
            <person name="Varghese N."/>
            <person name="Submissions S."/>
        </authorList>
    </citation>
    <scope>NUCLEOTIDE SEQUENCE [LARGE SCALE GENOMIC DNA]</scope>
    <source>
        <strain evidence="9">DSM 17957</strain>
    </source>
</reference>
<evidence type="ECO:0000313" key="8">
    <source>
        <dbReference type="EMBL" id="SHI63223.1"/>
    </source>
</evidence>
<proteinExistence type="predicted"/>
<dbReference type="SUPFAM" id="SSF46973">
    <property type="entry name" value="Enzyme IIa from lactose specific PTS, IIa-lac"/>
    <property type="match status" value="1"/>
</dbReference>
<dbReference type="Gene3D" id="1.20.58.80">
    <property type="entry name" value="Phosphotransferase system, lactose/cellobiose-type IIA subunit"/>
    <property type="match status" value="1"/>
</dbReference>
<keyword evidence="3" id="KW-0808">Transferase</keyword>
<dbReference type="OrthoDB" id="389577at2"/>
<evidence type="ECO:0000256" key="2">
    <source>
        <dbReference type="ARBA" id="ARBA00022597"/>
    </source>
</evidence>
<keyword evidence="6" id="KW-0460">Magnesium</keyword>
<gene>
    <name evidence="8" type="ORF">SAMN02745975_00293</name>
</gene>
<dbReference type="PANTHER" id="PTHR34382:SF7">
    <property type="entry name" value="PTS SYSTEM N,N'-DIACETYLCHITOBIOSE-SPECIFIC EIIA COMPONENT"/>
    <property type="match status" value="1"/>
</dbReference>
<keyword evidence="9" id="KW-1185">Reference proteome</keyword>
<dbReference type="STRING" id="1121919.SAMN02745975_00293"/>
<sequence>MNFERIIFTIITYSGEARSLSMEAIAHAKRKEISKAKKCIEEAVEKLEMAHREQTHLIHAEAQGEKVEVSLLLIHAQDHLMMAMTVKDLANELIDIHEKIS</sequence>
<evidence type="ECO:0000256" key="5">
    <source>
        <dbReference type="PIRSR" id="PIRSR000699-1"/>
    </source>
</evidence>
<dbReference type="PIRSF" id="PIRSF000699">
    <property type="entry name" value="PTS_IILac_III"/>
    <property type="match status" value="1"/>
</dbReference>
<feature type="active site" description="Tele-phosphohistidine intermediate" evidence="5">
    <location>
        <position position="75"/>
    </location>
</feature>
<dbReference type="RefSeq" id="WP_110939595.1">
    <property type="nucleotide sequence ID" value="NZ_FQZV01000004.1"/>
</dbReference>
<dbReference type="GO" id="GO:0009401">
    <property type="term" value="P:phosphoenolpyruvate-dependent sugar phosphotransferase system"/>
    <property type="evidence" value="ECO:0007669"/>
    <property type="project" value="UniProtKB-KW"/>
</dbReference>